<proteinExistence type="predicted"/>
<evidence type="ECO:0000313" key="2">
    <source>
        <dbReference type="EMBL" id="MCM2373879.1"/>
    </source>
</evidence>
<accession>A0ABT0UA58</accession>
<dbReference type="RefSeq" id="WP_250931757.1">
    <property type="nucleotide sequence ID" value="NZ_JAMQBK010000071.1"/>
</dbReference>
<evidence type="ECO:0000313" key="3">
    <source>
        <dbReference type="Proteomes" id="UP001202961"/>
    </source>
</evidence>
<comment type="caution">
    <text evidence="2">The sequence shown here is derived from an EMBL/GenBank/DDBJ whole genome shotgun (WGS) entry which is preliminary data.</text>
</comment>
<dbReference type="Gene3D" id="2.60.120.260">
    <property type="entry name" value="Galactose-binding domain-like"/>
    <property type="match status" value="1"/>
</dbReference>
<gene>
    <name evidence="2" type="ORF">NB063_24960</name>
</gene>
<evidence type="ECO:0000256" key="1">
    <source>
        <dbReference type="SAM" id="MobiDB-lite"/>
    </source>
</evidence>
<protein>
    <submittedName>
        <fullName evidence="2">Uncharacterized protein</fullName>
    </submittedName>
</protein>
<organism evidence="2 3">
    <name type="scientific">Aporhodopirellula aestuarii</name>
    <dbReference type="NCBI Taxonomy" id="2950107"/>
    <lineage>
        <taxon>Bacteria</taxon>
        <taxon>Pseudomonadati</taxon>
        <taxon>Planctomycetota</taxon>
        <taxon>Planctomycetia</taxon>
        <taxon>Pirellulales</taxon>
        <taxon>Pirellulaceae</taxon>
        <taxon>Aporhodopirellula</taxon>
    </lineage>
</organism>
<sequence length="154" mass="17501">MPHRIRLRKPWTRHDRLCTDTNETSCSRQVDVPDTGDPDTGDPEKRSVASSDAVHRADYCRRFNRPSGLHAGERVELEVGAVSGRLDDVRINSRSIFNDGESTRVHDEKGRESVRFDLTDRLADHNELEIRLLCDGEAPRLVGAVNLWILDDRS</sequence>
<keyword evidence="3" id="KW-1185">Reference proteome</keyword>
<feature type="compositionally biased region" description="Basic and acidic residues" evidence="1">
    <location>
        <begin position="42"/>
        <end position="53"/>
    </location>
</feature>
<dbReference type="EMBL" id="JAMQBK010000071">
    <property type="protein sequence ID" value="MCM2373879.1"/>
    <property type="molecule type" value="Genomic_DNA"/>
</dbReference>
<feature type="region of interest" description="Disordered" evidence="1">
    <location>
        <begin position="22"/>
        <end position="53"/>
    </location>
</feature>
<name>A0ABT0UA58_9BACT</name>
<dbReference type="Proteomes" id="UP001202961">
    <property type="component" value="Unassembled WGS sequence"/>
</dbReference>
<reference evidence="2 3" key="1">
    <citation type="journal article" date="2022" name="Syst. Appl. Microbiol.">
        <title>Rhodopirellula aestuarii sp. nov., a novel member of the genus Rhodopirellula isolated from brackish sediments collected in the Tagus River estuary, Portugal.</title>
        <authorList>
            <person name="Vitorino I.R."/>
            <person name="Klimek D."/>
            <person name="Calusinska M."/>
            <person name="Lobo-da-Cunha A."/>
            <person name="Vasconcelos V."/>
            <person name="Lage O.M."/>
        </authorList>
    </citation>
    <scope>NUCLEOTIDE SEQUENCE [LARGE SCALE GENOMIC DNA]</scope>
    <source>
        <strain evidence="2 3">ICT_H3.1</strain>
    </source>
</reference>